<sequence length="1461" mass="153963">MSLLHLSLRAATRIFEAAVLLVLTVYFVLGAGLLTLRYAVLPNAQQFRPWVEQVSSQALGLPVHIGAIQTQWHGLMPQFALHDVRIDGPQGQPALQFAAVEATPSWKSLTRLTPTFDQLVIRGADLTVTRPDANHLAIGGIRIALNSSGQSDAAQQFADWLFEQDEILILDSRLTWENAAQHAPPLPLTQVNLLLRNTLLTHRAALTATPPAGFGGPIDLRASFRQPFFLRHTADFSRWKGTLYGEVPDVDLAALQPQLPLTLPATTQTGRGSVRAWAQIDDGAPTAFTADLALRGIALQLPFPGRGEARGGDAPSGERQASASLGAPAPAAGPPQGGGGPLGGQRANASVGAPLLALDTLSTRMTWAPLPGGENASLQNLQFRTAQGQSLAPVTIDWQWQQPKGGATQARLQTGALDLGTLSALAQRLPLPELWHARLAALQPQGRVAAFTAQASWPKGVAPTGLPPSYQLQTQFADLRWNSPAGSGELTPPANPRPLIDRGKAAAKVLQLPADLPGVSGLSGTLSATQQGGKAQIQLSRGGALDLPLIYAPARLGFDTLRADLDWKHDKTGQWLVNAQRLDFANADAAGQATLSWRGGAKGMGSIDLQGQLSRADARAVWRYLPIDIPLHTRDYLRSAIAAGRAQNVEFAVKGPLEDFPFDVPAKDGSFGGTFEVSAQIEDGVLNYAPRSLLPPGQTASAATVHANAQWPELTQVSGQLLITSHSLEVRNASAQAYGARLSAVNGSLPSFNRGVLSISGKAQAPASDALRYLLDSPINRQLGGVFDHVQAQGPMALDIALKLPLGDMEAATVKGQATLQGVDVLWSRDLPRFNQVRGTVDFTHDGFRVALKAPDVLGGAVQLSGGQQPGEPLQLLASGGFSSAGLRAAQPQWMQTLGKVLQGQSTYTLRITQPRRSASPSGAAQPGASPEPTLELRSNLAGVAINLPPPLGKPADAPESLLYTRTPLPVAPNGARRNTVQIDLGGIARARYALEDPLPAAAGSGASAEDFRVLSGALAIGPQVALPQPSSGVQANVQLPLLDLDAWEAAIKPLLPDTSAQTPVVFRANSDRGLIGLLPTTAALDIGRLTLMHRVINQVVIGGNRSGDLLQANVNSRQMSGYIGWQIGSGSNPGTLSARLARLELPKSSDSDVENLLDEQPKSIPALDIVADNVDLHGHHFTRLEVQAVNRGRVDDSKVWQLTHFQLSAPGGVLSGSGAWSSLGTQLTAPGSTDSASPARRTTMLFKLDILDAGSLLATLGKPGLLKGGKGDITGNLAWLGSPLSLDFPSLDGQFNLQLGQGQFLKADPGIAKLLGVLSLQSLPRRFTLDFRDLFSSGFAFDKVDADVNVASGIATTRDFRMSGVAASVRIEGSTNLAAETQNLRVVVVPNINAGAASLAYALINPVIGLGTFLAQYIAREPLARAFTHVYDITGTWLTPIVTEASLNAPKPADATPATP</sequence>
<dbReference type="KEGG" id="tin:Tint_0109"/>
<feature type="compositionally biased region" description="Low complexity" evidence="1">
    <location>
        <begin position="320"/>
        <end position="330"/>
    </location>
</feature>
<dbReference type="InterPro" id="IPR011836">
    <property type="entry name" value="YhdP"/>
</dbReference>
<feature type="transmembrane region" description="Helical" evidence="2">
    <location>
        <begin position="20"/>
        <end position="40"/>
    </location>
</feature>
<feature type="region of interest" description="Disordered" evidence="1">
    <location>
        <begin position="915"/>
        <end position="935"/>
    </location>
</feature>
<feature type="region of interest" description="Disordered" evidence="1">
    <location>
        <begin position="305"/>
        <end position="347"/>
    </location>
</feature>
<evidence type="ECO:0000259" key="3">
    <source>
        <dbReference type="Pfam" id="PF13116"/>
    </source>
</evidence>
<dbReference type="PANTHER" id="PTHR38690">
    <property type="entry name" value="PROTEASE-RELATED"/>
    <property type="match status" value="1"/>
</dbReference>
<dbReference type="Pfam" id="PF13116">
    <property type="entry name" value="YhdP"/>
    <property type="match status" value="2"/>
</dbReference>
<keyword evidence="2" id="KW-0472">Membrane</keyword>
<feature type="compositionally biased region" description="Low complexity" evidence="1">
    <location>
        <begin position="915"/>
        <end position="931"/>
    </location>
</feature>
<evidence type="ECO:0000256" key="2">
    <source>
        <dbReference type="SAM" id="Phobius"/>
    </source>
</evidence>
<dbReference type="HOGENOM" id="CLU_003522_4_0_4"/>
<dbReference type="InterPro" id="IPR025263">
    <property type="entry name" value="YhdP_central"/>
</dbReference>
<name>D5X324_THIK1</name>
<reference evidence="4" key="1">
    <citation type="submission" date="2010-04" db="EMBL/GenBank/DDBJ databases">
        <title>Complete sequence of Thiomonas intermedia K12.</title>
        <authorList>
            <consortium name="US DOE Joint Genome Institute"/>
            <person name="Lucas S."/>
            <person name="Copeland A."/>
            <person name="Lapidus A."/>
            <person name="Cheng J.-F."/>
            <person name="Bruce D."/>
            <person name="Goodwin L."/>
            <person name="Pitluck S."/>
            <person name="Davenport K."/>
            <person name="Detter J.C."/>
            <person name="Han C."/>
            <person name="Tapia R."/>
            <person name="Land M."/>
            <person name="Hauser L."/>
            <person name="Kyrpides N."/>
            <person name="Ovchinnikova G."/>
            <person name="Kerfeld C.A."/>
            <person name="Cannon G.C."/>
            <person name="Heinhorst S."/>
            <person name="Woyke T."/>
        </authorList>
    </citation>
    <scope>NUCLEOTIDE SEQUENCE [LARGE SCALE GENOMIC DNA]</scope>
    <source>
        <strain evidence="4">K12</strain>
    </source>
</reference>
<dbReference type="EMBL" id="CP002021">
    <property type="protein sequence ID" value="ADG29522.1"/>
    <property type="molecule type" value="Genomic_DNA"/>
</dbReference>
<organism evidence="4">
    <name type="scientific">Thiomonas intermedia (strain K12)</name>
    <name type="common">Thiobacillus intermedius</name>
    <dbReference type="NCBI Taxonomy" id="75379"/>
    <lineage>
        <taxon>Bacteria</taxon>
        <taxon>Pseudomonadati</taxon>
        <taxon>Pseudomonadota</taxon>
        <taxon>Betaproteobacteria</taxon>
        <taxon>Burkholderiales</taxon>
        <taxon>Thiomonas</taxon>
    </lineage>
</organism>
<evidence type="ECO:0000256" key="1">
    <source>
        <dbReference type="SAM" id="MobiDB-lite"/>
    </source>
</evidence>
<dbReference type="PANTHER" id="PTHR38690:SF1">
    <property type="entry name" value="PROTEASE"/>
    <property type="match status" value="1"/>
</dbReference>
<accession>D5X324</accession>
<keyword evidence="2" id="KW-1133">Transmembrane helix</keyword>
<keyword evidence="2" id="KW-0812">Transmembrane</keyword>
<gene>
    <name evidence="4" type="ordered locus">Tint_0109</name>
</gene>
<protein>
    <recommendedName>
        <fullName evidence="3">YhdP central domain-containing protein</fullName>
    </recommendedName>
</protein>
<feature type="domain" description="YhdP central" evidence="3">
    <location>
        <begin position="354"/>
        <end position="1443"/>
    </location>
</feature>
<dbReference type="BioCyc" id="TINT75379:TINT_RS00550-MONOMER"/>
<feature type="domain" description="YhdP central" evidence="3">
    <location>
        <begin position="12"/>
        <end position="300"/>
    </location>
</feature>
<proteinExistence type="predicted"/>
<evidence type="ECO:0000313" key="4">
    <source>
        <dbReference type="EMBL" id="ADG29522.1"/>
    </source>
</evidence>
<dbReference type="eggNOG" id="COG3164">
    <property type="taxonomic scope" value="Bacteria"/>
</dbReference>
<dbReference type="STRING" id="75379.Tint_0109"/>